<evidence type="ECO:0000313" key="3">
    <source>
        <dbReference type="Proteomes" id="UP000217265"/>
    </source>
</evidence>
<dbReference type="EMBL" id="CP023344">
    <property type="protein sequence ID" value="ATC63690.1"/>
    <property type="molecule type" value="Genomic_DNA"/>
</dbReference>
<feature type="chain" id="PRO_5012561291" description="Reelin domain-containing protein" evidence="1">
    <location>
        <begin position="20"/>
        <end position="115"/>
    </location>
</feature>
<evidence type="ECO:0000256" key="1">
    <source>
        <dbReference type="SAM" id="SignalP"/>
    </source>
</evidence>
<dbReference type="Proteomes" id="UP000217265">
    <property type="component" value="Chromosome"/>
</dbReference>
<feature type="signal peptide" evidence="1">
    <location>
        <begin position="1"/>
        <end position="19"/>
    </location>
</feature>
<dbReference type="AlphaFoldDB" id="A0A290Q921"/>
<dbReference type="RefSeq" id="WP_096055322.1">
    <property type="nucleotide sequence ID" value="NZ_CP023344.1"/>
</dbReference>
<evidence type="ECO:0008006" key="4">
    <source>
        <dbReference type="Google" id="ProtNLM"/>
    </source>
</evidence>
<organism evidence="2 3">
    <name type="scientific">Nibricoccus aquaticus</name>
    <dbReference type="NCBI Taxonomy" id="2576891"/>
    <lineage>
        <taxon>Bacteria</taxon>
        <taxon>Pseudomonadati</taxon>
        <taxon>Verrucomicrobiota</taxon>
        <taxon>Opitutia</taxon>
        <taxon>Opitutales</taxon>
        <taxon>Opitutaceae</taxon>
        <taxon>Nibricoccus</taxon>
    </lineage>
</organism>
<dbReference type="OrthoDB" id="9874067at2"/>
<name>A0A290Q921_9BACT</name>
<protein>
    <recommendedName>
        <fullName evidence="4">Reelin domain-containing protein</fullName>
    </recommendedName>
</protein>
<reference evidence="2 3" key="1">
    <citation type="submission" date="2017-09" db="EMBL/GenBank/DDBJ databases">
        <title>Complete genome sequence of Verrucomicrobial strain HZ-65, isolated from freshwater.</title>
        <authorList>
            <person name="Choi A."/>
        </authorList>
    </citation>
    <scope>NUCLEOTIDE SEQUENCE [LARGE SCALE GENOMIC DNA]</scope>
    <source>
        <strain evidence="2 3">HZ-65</strain>
    </source>
</reference>
<proteinExistence type="predicted"/>
<gene>
    <name evidence="2" type="ORF">CMV30_06835</name>
</gene>
<dbReference type="KEGG" id="vbh:CMV30_06835"/>
<accession>A0A290Q921</accession>
<keyword evidence="1" id="KW-0732">Signal</keyword>
<keyword evidence="3" id="KW-1185">Reference proteome</keyword>
<evidence type="ECO:0000313" key="2">
    <source>
        <dbReference type="EMBL" id="ATC63690.1"/>
    </source>
</evidence>
<sequence length="115" mass="12650">MRALLLLLLVVFACGGCQEDFQAFDCEVEILGSLPPTESTQEANAVLFRVLIPAKASGKYGVAFTTLSRDAVEKKKGMIFKIRRLGKWRHLLTDSPPTRASVSNGEDFFSTAVQK</sequence>